<dbReference type="SMART" id="SM00490">
    <property type="entry name" value="HELICc"/>
    <property type="match status" value="1"/>
</dbReference>
<dbReference type="InterPro" id="IPR000330">
    <property type="entry name" value="SNF2_N"/>
</dbReference>
<dbReference type="InterPro" id="IPR001650">
    <property type="entry name" value="Helicase_C-like"/>
</dbReference>
<comment type="caution">
    <text evidence="2">The sequence shown here is derived from an EMBL/GenBank/DDBJ whole genome shotgun (WGS) entry which is preliminary data.</text>
</comment>
<dbReference type="Gene3D" id="3.40.50.10810">
    <property type="entry name" value="Tandem AAA-ATPase domain"/>
    <property type="match status" value="1"/>
</dbReference>
<dbReference type="Gene3D" id="3.40.50.300">
    <property type="entry name" value="P-loop containing nucleotide triphosphate hydrolases"/>
    <property type="match status" value="1"/>
</dbReference>
<reference evidence="2 3" key="1">
    <citation type="submission" date="2018-08" db="EMBL/GenBank/DDBJ databases">
        <title>A genome reference for cultivated species of the human gut microbiota.</title>
        <authorList>
            <person name="Zou Y."/>
            <person name="Xue W."/>
            <person name="Luo G."/>
        </authorList>
    </citation>
    <scope>NUCLEOTIDE SEQUENCE [LARGE SCALE GENOMIC DNA]</scope>
    <source>
        <strain evidence="2 3">AM30-5LB</strain>
    </source>
</reference>
<dbReference type="SUPFAM" id="SSF52540">
    <property type="entry name" value="P-loop containing nucleoside triphosphate hydrolases"/>
    <property type="match status" value="2"/>
</dbReference>
<accession>A0A414FXD5</accession>
<dbReference type="PROSITE" id="PS51192">
    <property type="entry name" value="HELICASE_ATP_BIND_1"/>
    <property type="match status" value="1"/>
</dbReference>
<dbReference type="GO" id="GO:0005524">
    <property type="term" value="F:ATP binding"/>
    <property type="evidence" value="ECO:0007669"/>
    <property type="project" value="InterPro"/>
</dbReference>
<evidence type="ECO:0000259" key="1">
    <source>
        <dbReference type="PROSITE" id="PS51192"/>
    </source>
</evidence>
<dbReference type="SMART" id="SM00487">
    <property type="entry name" value="DEXDc"/>
    <property type="match status" value="1"/>
</dbReference>
<evidence type="ECO:0000313" key="3">
    <source>
        <dbReference type="Proteomes" id="UP000286050"/>
    </source>
</evidence>
<organism evidence="2 3">
    <name type="scientific">Collinsella intestinalis</name>
    <dbReference type="NCBI Taxonomy" id="147207"/>
    <lineage>
        <taxon>Bacteria</taxon>
        <taxon>Bacillati</taxon>
        <taxon>Actinomycetota</taxon>
        <taxon>Coriobacteriia</taxon>
        <taxon>Coriobacteriales</taxon>
        <taxon>Coriobacteriaceae</taxon>
        <taxon>Collinsella</taxon>
    </lineage>
</organism>
<dbReference type="Pfam" id="PF00271">
    <property type="entry name" value="Helicase_C"/>
    <property type="match status" value="1"/>
</dbReference>
<dbReference type="PANTHER" id="PTHR10799">
    <property type="entry name" value="SNF2/RAD54 HELICASE FAMILY"/>
    <property type="match status" value="1"/>
</dbReference>
<dbReference type="InterPro" id="IPR038718">
    <property type="entry name" value="SNF2-like_sf"/>
</dbReference>
<dbReference type="AlphaFoldDB" id="A0A414FXD5"/>
<dbReference type="InterPro" id="IPR014001">
    <property type="entry name" value="Helicase_ATP-bd"/>
</dbReference>
<proteinExistence type="predicted"/>
<dbReference type="InterPro" id="IPR027417">
    <property type="entry name" value="P-loop_NTPase"/>
</dbReference>
<name>A0A414FXD5_9ACTN</name>
<feature type="domain" description="Helicase ATP-binding" evidence="1">
    <location>
        <begin position="144"/>
        <end position="314"/>
    </location>
</feature>
<protein>
    <recommendedName>
        <fullName evidence="1">Helicase ATP-binding domain-containing protein</fullName>
    </recommendedName>
</protein>
<dbReference type="RefSeq" id="WP_118271916.1">
    <property type="nucleotide sequence ID" value="NZ_QSJI01000003.1"/>
</dbReference>
<sequence length="629" mass="70559">MRASFDLYYDDTLVLQVNGQPMDKFMRSALWKVRFARISGYSRCVEGQKIIFSKDLTVSQCETVRSVVEDLAARDYVVSVGTSCAVHVAEADSHMSERASVGLAIKAHDEVVLPQFEEFRRVVGSEMVRPLREQQAWDSFYMMSMRACSNFSVPGSGKTASVLGTFAFLRAKGMASRILVISPKNAFGSWRDEWRACYGEQCACRSLCFHDEEYRGWGREQKAGELAWNYTRYNLLLMNYESCQSLQSELAEIASSDTLLVFDEVHKVKRIGGKRAGAALEIAKEAPYVIALTGTPIPNSYSDIFNLLHIMYPDDYASHFGFTKKQLEKPDDALIDVINDAVRPFFCRTNKNMLGVPLPEPDQIIEVPASQEENELLVELKRATGENHLALIIRILQLESDSDMLFGAISESDLAGLLEDDDVKAVRDEGLPQNDFNRQLVERSFPSQKELACIKKVEELVAAGKPVIVWCVFIRSIENLLRAFTDSGISAVAISGETDMAARARSLDAFKAGEVSVLITNPHTLAESVSLHGVCHDAIYFEYGYNLIHLLQSKDRIHRLGLPVDQYTQYYFLQTVFKTGGKAWSLDSNIYERLKEKEQTMLDAIDSDCLEAGATDVNDIEVVFKGLFD</sequence>
<dbReference type="EMBL" id="QSJI01000003">
    <property type="protein sequence ID" value="RHD56065.1"/>
    <property type="molecule type" value="Genomic_DNA"/>
</dbReference>
<dbReference type="Proteomes" id="UP000286050">
    <property type="component" value="Unassembled WGS sequence"/>
</dbReference>
<evidence type="ECO:0000313" key="2">
    <source>
        <dbReference type="EMBL" id="RHD56065.1"/>
    </source>
</evidence>
<dbReference type="Pfam" id="PF00176">
    <property type="entry name" value="SNF2-rel_dom"/>
    <property type="match status" value="1"/>
</dbReference>
<gene>
    <name evidence="2" type="ORF">DW787_05135</name>
</gene>